<evidence type="ECO:0000313" key="1">
    <source>
        <dbReference type="EMBL" id="SDQ53624.1"/>
    </source>
</evidence>
<dbReference type="RefSeq" id="WP_176944133.1">
    <property type="nucleotide sequence ID" value="NZ_CP084916.1"/>
</dbReference>
<gene>
    <name evidence="1" type="ORF">SAMN04487752_2671</name>
    <name evidence="2" type="ORF">SAMN04487752_2731</name>
</gene>
<reference evidence="3" key="2">
    <citation type="submission" date="2016-10" db="EMBL/GenBank/DDBJ databases">
        <authorList>
            <person name="Varghese N."/>
            <person name="Submissions S."/>
        </authorList>
    </citation>
    <scope>NUCLEOTIDE SEQUENCE [LARGE SCALE GENOMIC DNA]</scope>
    <source>
        <strain evidence="3">MPL-11</strain>
    </source>
</reference>
<evidence type="ECO:0000313" key="2">
    <source>
        <dbReference type="EMBL" id="SDQ55122.1"/>
    </source>
</evidence>
<reference evidence="1" key="1">
    <citation type="submission" date="2016-10" db="EMBL/GenBank/DDBJ databases">
        <authorList>
            <person name="de Groot N.N."/>
        </authorList>
    </citation>
    <scope>NUCLEOTIDE SEQUENCE [LARGE SCALE GENOMIC DNA]</scope>
    <source>
        <strain evidence="1">MPL-11</strain>
    </source>
</reference>
<accession>A0A1H1BNT7</accession>
<dbReference type="Proteomes" id="UP000199481">
    <property type="component" value="Unassembled WGS sequence"/>
</dbReference>
<keyword evidence="3" id="KW-1185">Reference proteome</keyword>
<dbReference type="AlphaFoldDB" id="A0A1H1BNT7"/>
<organism evidence="1 3">
    <name type="scientific">Carnobacterium viridans</name>
    <dbReference type="NCBI Taxonomy" id="174587"/>
    <lineage>
        <taxon>Bacteria</taxon>
        <taxon>Bacillati</taxon>
        <taxon>Bacillota</taxon>
        <taxon>Bacilli</taxon>
        <taxon>Lactobacillales</taxon>
        <taxon>Carnobacteriaceae</taxon>
        <taxon>Carnobacterium</taxon>
    </lineage>
</organism>
<name>A0A1H1BNT7_9LACT</name>
<dbReference type="EMBL" id="FNJW01000008">
    <property type="protein sequence ID" value="SDQ53624.1"/>
    <property type="molecule type" value="Genomic_DNA"/>
</dbReference>
<evidence type="ECO:0000313" key="3">
    <source>
        <dbReference type="Proteomes" id="UP000199481"/>
    </source>
</evidence>
<sequence>MATKTKKKEINFIITDYDKNGNVIKDLSKVVVPLEMQLELLKELNNLRRRR</sequence>
<proteinExistence type="predicted"/>
<protein>
    <submittedName>
        <fullName evidence="1">Uncharacterized protein</fullName>
    </submittedName>
</protein>
<dbReference type="EMBL" id="FNJW01000008">
    <property type="protein sequence ID" value="SDQ55122.1"/>
    <property type="molecule type" value="Genomic_DNA"/>
</dbReference>